<sequence>MTTNTHHHTAAAGHDGSHAMTAPQPSNTPLQDPNKHWYPSLHFRFADRAETLEQGAAIISALLTGFSKIPSWGTGTWTLSDDHVSLASLDPTGVEAALDHFNGQDERTGWTFHSTAKIRVEFRFGIPARGRRTGPERFPHRRDWSCGVSLGEPNVPNAIPPEMYTGDALLAATAVFGDAITEPNSMVAGYYSASQYDSTKSDRIHALEQAKKIEKVDWSKRRRLSWLTGLPVSTPIDRSLLPDTATTWEHGGLNYVRLCEDPSQVTARQIGDLSEAIGLPRIERIVDLTGLTKEQARAYTGPIFLDLPDAQGSS</sequence>
<accession>A0A5C5RJ68</accession>
<proteinExistence type="predicted"/>
<comment type="caution">
    <text evidence="2">The sequence shown here is derived from an EMBL/GenBank/DDBJ whole genome shotgun (WGS) entry which is preliminary data.</text>
</comment>
<dbReference type="Proteomes" id="UP000319792">
    <property type="component" value="Unassembled WGS sequence"/>
</dbReference>
<reference evidence="2 3" key="1">
    <citation type="submission" date="2019-08" db="EMBL/GenBank/DDBJ databases">
        <title>Tsukamurella conjunctivitidis sp. nov., Tsukamurella assacharolytica sp. nov. and Tsukamurella sputae sp. nov. isolated from patients with conjunctivitis, bacteraemia (lymphoma) and respiratory infection (sputum) in Hong Kong.</title>
        <authorList>
            <person name="Fok K.M.N."/>
            <person name="Fong J.Y.H."/>
        </authorList>
    </citation>
    <scope>NUCLEOTIDE SEQUENCE [LARGE SCALE GENOMIC DNA]</scope>
    <source>
        <strain evidence="2 3">HKU70</strain>
    </source>
</reference>
<evidence type="ECO:0000313" key="3">
    <source>
        <dbReference type="Proteomes" id="UP000319792"/>
    </source>
</evidence>
<evidence type="ECO:0000313" key="2">
    <source>
        <dbReference type="EMBL" id="TWS22800.1"/>
    </source>
</evidence>
<organism evidence="2 3">
    <name type="scientific">Tsukamurella sputi</name>
    <dbReference type="NCBI Taxonomy" id="2591848"/>
    <lineage>
        <taxon>Bacteria</taxon>
        <taxon>Bacillati</taxon>
        <taxon>Actinomycetota</taxon>
        <taxon>Actinomycetes</taxon>
        <taxon>Mycobacteriales</taxon>
        <taxon>Tsukamurellaceae</taxon>
        <taxon>Tsukamurella</taxon>
    </lineage>
</organism>
<keyword evidence="3" id="KW-1185">Reference proteome</keyword>
<feature type="region of interest" description="Disordered" evidence="1">
    <location>
        <begin position="1"/>
        <end position="33"/>
    </location>
</feature>
<dbReference type="AlphaFoldDB" id="A0A5C5RJ68"/>
<dbReference type="OrthoDB" id="9768793at2"/>
<name>A0A5C5RJ68_9ACTN</name>
<dbReference type="EMBL" id="VIGV01000006">
    <property type="protein sequence ID" value="TWS22800.1"/>
    <property type="molecule type" value="Genomic_DNA"/>
</dbReference>
<gene>
    <name evidence="2" type="ORF">FK268_17480</name>
</gene>
<evidence type="ECO:0000256" key="1">
    <source>
        <dbReference type="SAM" id="MobiDB-lite"/>
    </source>
</evidence>
<protein>
    <submittedName>
        <fullName evidence="2">Uncharacterized protein</fullName>
    </submittedName>
</protein>
<dbReference type="RefSeq" id="WP_146436379.1">
    <property type="nucleotide sequence ID" value="NZ_VIGV01000006.1"/>
</dbReference>